<evidence type="ECO:0000256" key="1">
    <source>
        <dbReference type="ARBA" id="ARBA00005306"/>
    </source>
</evidence>
<accession>A0ABD3X2J9</accession>
<evidence type="ECO:0000256" key="5">
    <source>
        <dbReference type="ARBA" id="ARBA00022917"/>
    </source>
</evidence>
<dbReference type="PANTHER" id="PTHR11659:SF0">
    <property type="entry name" value="GLUTAMYL-TRNA(GLN) AMIDOTRANSFERASE SUBUNIT B, MITOCHONDRIAL"/>
    <property type="match status" value="1"/>
</dbReference>
<evidence type="ECO:0000256" key="7">
    <source>
        <dbReference type="HAMAP-Rule" id="MF_03147"/>
    </source>
</evidence>
<keyword evidence="5 7" id="KW-0648">Protein biosynthesis</keyword>
<evidence type="ECO:0000313" key="10">
    <source>
        <dbReference type="Proteomes" id="UP001634394"/>
    </source>
</evidence>
<comment type="subcellular location">
    <subcellularLocation>
        <location evidence="7">Mitochondrion</location>
    </subcellularLocation>
</comment>
<dbReference type="InterPro" id="IPR014746">
    <property type="entry name" value="Gln_synth/guanido_kin_cat_dom"/>
</dbReference>
<dbReference type="InterPro" id="IPR023168">
    <property type="entry name" value="GatB_Yqey_C_2"/>
</dbReference>
<dbReference type="SUPFAM" id="SSF89095">
    <property type="entry name" value="GatB/YqeY motif"/>
    <property type="match status" value="1"/>
</dbReference>
<proteinExistence type="inferred from homology"/>
<dbReference type="EC" id="6.3.5.-" evidence="7"/>
<evidence type="ECO:0000256" key="3">
    <source>
        <dbReference type="ARBA" id="ARBA00022741"/>
    </source>
</evidence>
<dbReference type="GO" id="GO:0032543">
    <property type="term" value="P:mitochondrial translation"/>
    <property type="evidence" value="ECO:0007669"/>
    <property type="project" value="UniProtKB-UniRule"/>
</dbReference>
<comment type="catalytic activity">
    <reaction evidence="6 7">
        <text>L-glutamyl-tRNA(Gln) + L-glutamine + ATP + H2O = L-glutaminyl-tRNA(Gln) + L-glutamate + ADP + phosphate + H(+)</text>
        <dbReference type="Rhea" id="RHEA:17521"/>
        <dbReference type="Rhea" id="RHEA-COMP:9681"/>
        <dbReference type="Rhea" id="RHEA-COMP:9684"/>
        <dbReference type="ChEBI" id="CHEBI:15377"/>
        <dbReference type="ChEBI" id="CHEBI:15378"/>
        <dbReference type="ChEBI" id="CHEBI:29985"/>
        <dbReference type="ChEBI" id="CHEBI:30616"/>
        <dbReference type="ChEBI" id="CHEBI:43474"/>
        <dbReference type="ChEBI" id="CHEBI:58359"/>
        <dbReference type="ChEBI" id="CHEBI:78520"/>
        <dbReference type="ChEBI" id="CHEBI:78521"/>
        <dbReference type="ChEBI" id="CHEBI:456216"/>
    </reaction>
</comment>
<keyword evidence="3 7" id="KW-0547">Nucleotide-binding</keyword>
<dbReference type="NCBIfam" id="NF004012">
    <property type="entry name" value="PRK05477.1-2"/>
    <property type="match status" value="1"/>
</dbReference>
<evidence type="ECO:0000313" key="9">
    <source>
        <dbReference type="EMBL" id="KAL3880476.1"/>
    </source>
</evidence>
<dbReference type="Pfam" id="PF02637">
    <property type="entry name" value="GatB_Yqey"/>
    <property type="match status" value="1"/>
</dbReference>
<dbReference type="InterPro" id="IPR018027">
    <property type="entry name" value="Asn/Gln_amidotransferase"/>
</dbReference>
<dbReference type="SMART" id="SM00845">
    <property type="entry name" value="GatB_Yqey"/>
    <property type="match status" value="1"/>
</dbReference>
<dbReference type="AlphaFoldDB" id="A0ABD3X2J9"/>
<dbReference type="Proteomes" id="UP001634394">
    <property type="component" value="Unassembled WGS sequence"/>
</dbReference>
<dbReference type="SUPFAM" id="SSF55931">
    <property type="entry name" value="Glutamine synthetase/guanido kinase"/>
    <property type="match status" value="1"/>
</dbReference>
<comment type="function">
    <text evidence="7">Allows the formation of correctly charged Gln-tRNA(Gln) through the transamidation of misacylated Glu-tRNA(Gln) in the mitochondria. The reaction takes place in the presence of glutamine and ATP through an activated gamma-phospho-Glu-tRNA(Gln).</text>
</comment>
<dbReference type="HAMAP" id="MF_00121">
    <property type="entry name" value="GatB"/>
    <property type="match status" value="1"/>
</dbReference>
<evidence type="ECO:0000259" key="8">
    <source>
        <dbReference type="SMART" id="SM00845"/>
    </source>
</evidence>
<reference evidence="9 10" key="1">
    <citation type="submission" date="2024-11" db="EMBL/GenBank/DDBJ databases">
        <title>Chromosome-level genome assembly of the freshwater bivalve Anodonta woodiana.</title>
        <authorList>
            <person name="Chen X."/>
        </authorList>
    </citation>
    <scope>NUCLEOTIDE SEQUENCE [LARGE SCALE GENOMIC DNA]</scope>
    <source>
        <strain evidence="9">MN2024</strain>
        <tissue evidence="9">Gills</tissue>
    </source>
</reference>
<dbReference type="GO" id="GO:0050567">
    <property type="term" value="F:glutaminyl-tRNA synthase (glutamine-hydrolyzing) activity"/>
    <property type="evidence" value="ECO:0007669"/>
    <property type="project" value="UniProtKB-UniRule"/>
</dbReference>
<evidence type="ECO:0000256" key="6">
    <source>
        <dbReference type="ARBA" id="ARBA00047913"/>
    </source>
</evidence>
<sequence length="538" mass="61003">MVSIHQISLRRLCRLFALVFRHNRHCSNSSKNRSAQTWRSVVGLEIHAQIQSESKLFSGASTKYAGSTNTQVSIFDAAIPGTLPVLNRRCIEAGVRTAGALGCKISQVSKFDRKHYFYADLPTGYQITQQRHPLARDGKVKYLVYNTDNWNKYNWKTASIIQLQIEQDSGKSLHDADRNRSLIDLNRAGVGLMEIVTAPDFTDGEDASSFVRELVLILRRLETCSGKMEEGALRVDANISVHRPGEPLGVRTEIKNLNSIRSVGRAIDYEIKRQIAELESGREIVNETRSFDAQSGQTIAMRDKEKLQDYRFMPEPNLLPVFLYDSKSVPMGVDRASVIVIDNLLQGLPPAPSESYERIHKDHKISIRNCVILVNEDGLLKMFDDIIEKRDAKALTNFLITDFLGVTHARNINLLQSPVPLRHIADLFDMKTDRCISNDNISQVLELMFDFPDKTPAEIVKEKQLDNIQDTEVLRAECEKTLLKHPDVVQRWKVSQQKEKKGRQDPVIKLVNTTMTALKNRADPLVLISIFEKLLSKK</sequence>
<dbReference type="InterPro" id="IPR003789">
    <property type="entry name" value="Asn/Gln_tRNA_amidoTrase-B-like"/>
</dbReference>
<dbReference type="Gene3D" id="1.10.10.410">
    <property type="match status" value="1"/>
</dbReference>
<evidence type="ECO:0000256" key="4">
    <source>
        <dbReference type="ARBA" id="ARBA00022840"/>
    </source>
</evidence>
<dbReference type="PANTHER" id="PTHR11659">
    <property type="entry name" value="GLUTAMYL-TRNA GLN AMIDOTRANSFERASE SUBUNIT B MITOCHONDRIAL AND PROKARYOTIC PET112-RELATED"/>
    <property type="match status" value="1"/>
</dbReference>
<feature type="domain" description="Asn/Gln amidotransferase" evidence="8">
    <location>
        <begin position="381"/>
        <end position="535"/>
    </location>
</feature>
<keyword evidence="7" id="KW-0496">Mitochondrion</keyword>
<dbReference type="GO" id="GO:0030956">
    <property type="term" value="C:glutamyl-tRNA(Gln) amidotransferase complex"/>
    <property type="evidence" value="ECO:0007669"/>
    <property type="project" value="UniProtKB-UniRule"/>
</dbReference>
<dbReference type="GO" id="GO:0005524">
    <property type="term" value="F:ATP binding"/>
    <property type="evidence" value="ECO:0007669"/>
    <property type="project" value="UniProtKB-KW"/>
</dbReference>
<dbReference type="PROSITE" id="PS01234">
    <property type="entry name" value="GATB"/>
    <property type="match status" value="1"/>
</dbReference>
<comment type="caution">
    <text evidence="9">The sequence shown here is derived from an EMBL/GenBank/DDBJ whole genome shotgun (WGS) entry which is preliminary data.</text>
</comment>
<keyword evidence="4 7" id="KW-0067">ATP-binding</keyword>
<comment type="subunit">
    <text evidence="7">Subunit of the heterotrimeric GatCAB amidotransferase (AdT) complex, composed of A, B and C subunits.</text>
</comment>
<keyword evidence="10" id="KW-1185">Reference proteome</keyword>
<organism evidence="9 10">
    <name type="scientific">Sinanodonta woodiana</name>
    <name type="common">Chinese pond mussel</name>
    <name type="synonym">Anodonta woodiana</name>
    <dbReference type="NCBI Taxonomy" id="1069815"/>
    <lineage>
        <taxon>Eukaryota</taxon>
        <taxon>Metazoa</taxon>
        <taxon>Spiralia</taxon>
        <taxon>Lophotrochozoa</taxon>
        <taxon>Mollusca</taxon>
        <taxon>Bivalvia</taxon>
        <taxon>Autobranchia</taxon>
        <taxon>Heteroconchia</taxon>
        <taxon>Palaeoheterodonta</taxon>
        <taxon>Unionida</taxon>
        <taxon>Unionoidea</taxon>
        <taxon>Unionidae</taxon>
        <taxon>Unioninae</taxon>
        <taxon>Sinanodonta</taxon>
    </lineage>
</organism>
<dbReference type="InterPro" id="IPR017959">
    <property type="entry name" value="Asn/Gln-tRNA_amidoTrfase_suB/E"/>
</dbReference>
<protein>
    <recommendedName>
        <fullName evidence="7">Glutamyl-tRNA(Gln) amidotransferase subunit B, mitochondrial</fullName>
        <shortName evidence="7">Glu-AdT subunit B</shortName>
        <ecNumber evidence="7">6.3.5.-</ecNumber>
    </recommendedName>
</protein>
<comment type="similarity">
    <text evidence="1 7">Belongs to the GatB/GatE family. GatB subfamily.</text>
</comment>
<dbReference type="GO" id="GO:0005739">
    <property type="term" value="C:mitochondrion"/>
    <property type="evidence" value="ECO:0007669"/>
    <property type="project" value="UniProtKB-SubCell"/>
</dbReference>
<keyword evidence="2 7" id="KW-0436">Ligase</keyword>
<dbReference type="EMBL" id="JBJQND010000004">
    <property type="protein sequence ID" value="KAL3880476.1"/>
    <property type="molecule type" value="Genomic_DNA"/>
</dbReference>
<dbReference type="NCBIfam" id="NF004014">
    <property type="entry name" value="PRK05477.1-4"/>
    <property type="match status" value="1"/>
</dbReference>
<dbReference type="InterPro" id="IPR006075">
    <property type="entry name" value="Asn/Gln-tRNA_Trfase_suB/E_cat"/>
</dbReference>
<dbReference type="InterPro" id="IPR017958">
    <property type="entry name" value="Gln-tRNA_amidoTrfase_suB_CS"/>
</dbReference>
<dbReference type="InterPro" id="IPR004413">
    <property type="entry name" value="GatB"/>
</dbReference>
<dbReference type="NCBIfam" id="TIGR00133">
    <property type="entry name" value="gatB"/>
    <property type="match status" value="1"/>
</dbReference>
<name>A0ABD3X2J9_SINWO</name>
<dbReference type="GO" id="GO:0070681">
    <property type="term" value="P:glutaminyl-tRNAGln biosynthesis via transamidation"/>
    <property type="evidence" value="ECO:0007669"/>
    <property type="project" value="UniProtKB-UniRule"/>
</dbReference>
<dbReference type="Pfam" id="PF02934">
    <property type="entry name" value="GatB_N"/>
    <property type="match status" value="1"/>
</dbReference>
<evidence type="ECO:0000256" key="2">
    <source>
        <dbReference type="ARBA" id="ARBA00022598"/>
    </source>
</evidence>
<gene>
    <name evidence="9" type="ORF">ACJMK2_032712</name>
</gene>